<dbReference type="InterPro" id="IPR011989">
    <property type="entry name" value="ARM-like"/>
</dbReference>
<dbReference type="EMBL" id="KF900364">
    <property type="protein sequence ID" value="AIE92405.1"/>
    <property type="molecule type" value="Genomic_DNA"/>
</dbReference>
<feature type="compositionally biased region" description="Basic and acidic residues" evidence="1">
    <location>
        <begin position="412"/>
        <end position="438"/>
    </location>
</feature>
<sequence>MLSGPSDMARDYIARDPKTGRPISQRRKAKQADIRSMLPASGTWERIPRRDIIPLASGEVKLVEIPRSEGGGLARRIDGILALNRVFGSSVPAAHLALCEALDDDEGVIRIAALNAMPSFAIKMHDDLFMYLSDRLLEDNQHVRQAARICLRKVAPVFPSGCEEILRRELRDERKEHRNDAFATLQDTAKNWVETGCLHLDELIREEEVDLRRRAAKILRTITTKGGATGWDLITWSLQDEDAQVRRYASACLPALANSESRVAVILVEASMFDEDTGVRKNIIRTLKTLDMQSPRVAQLIQDGARDRDPGLRKACIDQLSIILSGERLLEVAAELLRQETIPELRTRLERLARDVDWEGTEDEKNRTLAPLDKVPEEFVEQPAPGVPPTPTLEDEMGPPPGDLDTSTPRSGEAKPISEGHKQESGRRAARNEDERDF</sequence>
<evidence type="ECO:0008006" key="3">
    <source>
        <dbReference type="Google" id="ProtNLM"/>
    </source>
</evidence>
<name>A0A075FLH5_9EURY</name>
<dbReference type="AlphaFoldDB" id="A0A075FLH5"/>
<feature type="region of interest" description="Disordered" evidence="1">
    <location>
        <begin position="359"/>
        <end position="438"/>
    </location>
</feature>
<organism evidence="2">
    <name type="scientific">uncultured marine group II/III euryarchaeote AD1000_22_E05</name>
    <dbReference type="NCBI Taxonomy" id="1457737"/>
    <lineage>
        <taxon>Archaea</taxon>
        <taxon>Methanobacteriati</taxon>
        <taxon>Methanobacteriota</taxon>
        <taxon>environmental samples</taxon>
    </lineage>
</organism>
<dbReference type="Gene3D" id="1.25.10.10">
    <property type="entry name" value="Leucine-rich Repeat Variant"/>
    <property type="match status" value="1"/>
</dbReference>
<dbReference type="SUPFAM" id="SSF48371">
    <property type="entry name" value="ARM repeat"/>
    <property type="match status" value="1"/>
</dbReference>
<feature type="region of interest" description="Disordered" evidence="1">
    <location>
        <begin position="1"/>
        <end position="32"/>
    </location>
</feature>
<dbReference type="Pfam" id="PF13646">
    <property type="entry name" value="HEAT_2"/>
    <property type="match status" value="1"/>
</dbReference>
<feature type="compositionally biased region" description="Basic and acidic residues" evidence="1">
    <location>
        <begin position="8"/>
        <end position="19"/>
    </location>
</feature>
<reference evidence="2" key="1">
    <citation type="journal article" date="2014" name="Genome Biol. Evol.">
        <title>Pangenome evidence for extensive interdomain horizontal transfer affecting lineage core and shell genes in uncultured planktonic thaumarchaeota and euryarchaeota.</title>
        <authorList>
            <person name="Deschamps P."/>
            <person name="Zivanovic Y."/>
            <person name="Moreira D."/>
            <person name="Rodriguez-Valera F."/>
            <person name="Lopez-Garcia P."/>
        </authorList>
    </citation>
    <scope>NUCLEOTIDE SEQUENCE</scope>
</reference>
<accession>A0A075FLH5</accession>
<evidence type="ECO:0000256" key="1">
    <source>
        <dbReference type="SAM" id="MobiDB-lite"/>
    </source>
</evidence>
<evidence type="ECO:0000313" key="2">
    <source>
        <dbReference type="EMBL" id="AIE92405.1"/>
    </source>
</evidence>
<proteinExistence type="predicted"/>
<dbReference type="InterPro" id="IPR016024">
    <property type="entry name" value="ARM-type_fold"/>
</dbReference>
<protein>
    <recommendedName>
        <fullName evidence="3">HEAT repeat domain-containing protein</fullName>
    </recommendedName>
</protein>